<dbReference type="EMBL" id="CAJFCV020000004">
    <property type="protein sequence ID" value="CAG9113230.1"/>
    <property type="molecule type" value="Genomic_DNA"/>
</dbReference>
<comment type="caution">
    <text evidence="5">The sequence shown here is derived from an EMBL/GenBank/DDBJ whole genome shotgun (WGS) entry which is preliminary data.</text>
</comment>
<feature type="compositionally biased region" description="Low complexity" evidence="3">
    <location>
        <begin position="463"/>
        <end position="475"/>
    </location>
</feature>
<dbReference type="InterPro" id="IPR050719">
    <property type="entry name" value="Cortactin-Actin_Reg"/>
</dbReference>
<dbReference type="AlphaFoldDB" id="A0A7I8XE24"/>
<evidence type="ECO:0000313" key="5">
    <source>
        <dbReference type="EMBL" id="CAD5224467.1"/>
    </source>
</evidence>
<dbReference type="Proteomes" id="UP000659654">
    <property type="component" value="Unassembled WGS sequence"/>
</dbReference>
<proteinExistence type="predicted"/>
<protein>
    <submittedName>
        <fullName evidence="5">(pine wood nematode) hypothetical protein</fullName>
    </submittedName>
</protein>
<name>A0A7I8XE24_BURXY</name>
<feature type="compositionally biased region" description="Pro residues" evidence="3">
    <location>
        <begin position="485"/>
        <end position="498"/>
    </location>
</feature>
<feature type="region of interest" description="Disordered" evidence="3">
    <location>
        <begin position="456"/>
        <end position="525"/>
    </location>
</feature>
<feature type="region of interest" description="Disordered" evidence="3">
    <location>
        <begin position="364"/>
        <end position="417"/>
    </location>
</feature>
<dbReference type="PANTHER" id="PTHR23166">
    <property type="entry name" value="FILAMIN/GPBP-INTERACTING PROTEIN"/>
    <property type="match status" value="1"/>
</dbReference>
<sequence>MSRPPAYIMPGPSTSNLLCSPDPTSSNVEQPKAEPQKEAKKYSKKDLFRLLAFMEAELQARDVALAVAKSEKAKAYLYKQPEDGECSKAMESLLADESMVVKNTAPTQNMEQILSVPLREYEKLTEKYVNVENQLANRLLEVEERHKKEILLLNAKLHAAQRPKTADESKLIKTLQDHVHSLTAETSRKQEEIDKRDEELTRREEDATREKERAKVIILYMLHERKQLLSQLHQLRMRVKLAGPQAEEHETVLVAELRKQVAQLMDEKTHLQRVVDEQSNDKAVLVNIVRGLEDELNQLKEPAQNGLRKGLETPPKPIPGYVMANKSAISGDLSHSKPHSPHYNANHTGTVVRRGSPTKYRIHNSATFPTNPGPKPNGNSRYNGIPHSATSNLPRPSMGMAGRHQPPPNNRPLVQRQSRPTMGVAVQDFQHQNSTAIPVEVGKSMGLVQRFMRRSTSLPKRMNNNNEGQIQGQGQVQTPEQVIRAPPPINAPSTPPSPGLRKPQRIQQPPRPHYDNVKPNPTRIL</sequence>
<feature type="compositionally biased region" description="Basic and acidic residues" evidence="3">
    <location>
        <begin position="31"/>
        <end position="41"/>
    </location>
</feature>
<feature type="region of interest" description="Disordered" evidence="3">
    <location>
        <begin position="183"/>
        <end position="207"/>
    </location>
</feature>
<evidence type="ECO:0000259" key="4">
    <source>
        <dbReference type="Pfam" id="PF09727"/>
    </source>
</evidence>
<feature type="coiled-coil region" evidence="2">
    <location>
        <begin position="254"/>
        <end position="281"/>
    </location>
</feature>
<evidence type="ECO:0000256" key="1">
    <source>
        <dbReference type="ARBA" id="ARBA00023054"/>
    </source>
</evidence>
<organism evidence="5 6">
    <name type="scientific">Bursaphelenchus xylophilus</name>
    <name type="common">Pinewood nematode worm</name>
    <name type="synonym">Aphelenchoides xylophilus</name>
    <dbReference type="NCBI Taxonomy" id="6326"/>
    <lineage>
        <taxon>Eukaryota</taxon>
        <taxon>Metazoa</taxon>
        <taxon>Ecdysozoa</taxon>
        <taxon>Nematoda</taxon>
        <taxon>Chromadorea</taxon>
        <taxon>Rhabditida</taxon>
        <taxon>Tylenchina</taxon>
        <taxon>Tylenchomorpha</taxon>
        <taxon>Aphelenchoidea</taxon>
        <taxon>Aphelenchoididae</taxon>
        <taxon>Bursaphelenchus</taxon>
    </lineage>
</organism>
<feature type="compositionally biased region" description="Polar residues" evidence="3">
    <location>
        <begin position="377"/>
        <end position="394"/>
    </location>
</feature>
<feature type="region of interest" description="Disordered" evidence="3">
    <location>
        <begin position="1"/>
        <end position="41"/>
    </location>
</feature>
<dbReference type="InterPro" id="IPR019131">
    <property type="entry name" value="Cortactin-binding_p2_N"/>
</dbReference>
<dbReference type="Pfam" id="PF09727">
    <property type="entry name" value="CortBP2"/>
    <property type="match status" value="1"/>
</dbReference>
<gene>
    <name evidence="5" type="ORF">BXYJ_LOCUS8058</name>
</gene>
<dbReference type="EMBL" id="CAJFDI010000004">
    <property type="protein sequence ID" value="CAD5224467.1"/>
    <property type="molecule type" value="Genomic_DNA"/>
</dbReference>
<dbReference type="SMR" id="A0A7I8XE24"/>
<reference evidence="5" key="1">
    <citation type="submission" date="2020-09" db="EMBL/GenBank/DDBJ databases">
        <authorList>
            <person name="Kikuchi T."/>
        </authorList>
    </citation>
    <scope>NUCLEOTIDE SEQUENCE</scope>
    <source>
        <strain evidence="5">Ka4C1</strain>
    </source>
</reference>
<dbReference type="Proteomes" id="UP000582659">
    <property type="component" value="Unassembled WGS sequence"/>
</dbReference>
<evidence type="ECO:0000256" key="3">
    <source>
        <dbReference type="SAM" id="MobiDB-lite"/>
    </source>
</evidence>
<dbReference type="OrthoDB" id="6021133at2759"/>
<feature type="domain" description="Cortactin-binding protein-2 N-terminal" evidence="4">
    <location>
        <begin position="43"/>
        <end position="227"/>
    </location>
</feature>
<feature type="region of interest" description="Disordered" evidence="3">
    <location>
        <begin position="330"/>
        <end position="352"/>
    </location>
</feature>
<keyword evidence="6" id="KW-1185">Reference proteome</keyword>
<evidence type="ECO:0000256" key="2">
    <source>
        <dbReference type="SAM" id="Coils"/>
    </source>
</evidence>
<dbReference type="PANTHER" id="PTHR23166:SF7">
    <property type="entry name" value="LEUCINE ZIPPER PROTEIN 1"/>
    <property type="match status" value="1"/>
</dbReference>
<feature type="compositionally biased region" description="Polar residues" evidence="3">
    <location>
        <begin position="12"/>
        <end position="29"/>
    </location>
</feature>
<evidence type="ECO:0000313" key="6">
    <source>
        <dbReference type="Proteomes" id="UP000659654"/>
    </source>
</evidence>
<keyword evidence="1 2" id="KW-0175">Coiled coil</keyword>
<accession>A0A7I8XE24</accession>